<keyword evidence="7 9" id="KW-1133">Transmembrane helix</keyword>
<dbReference type="NCBIfam" id="TIGR02532">
    <property type="entry name" value="IV_pilin_GFxxxE"/>
    <property type="match status" value="1"/>
</dbReference>
<keyword evidence="3" id="KW-1003">Cell membrane</keyword>
<dbReference type="Gene3D" id="3.30.1300.30">
    <property type="entry name" value="GSPII I/J protein-like"/>
    <property type="match status" value="1"/>
</dbReference>
<sequence length="142" mass="16227">MDFMMNRSNLLNVQFPQVSKRLLGFTLIEVLLAMSIFSIAGIALLSTADTHMNNLTILEKKTYADWVASDQLVEANLDSTWPPKNNQKGQVELANHTWFWTQKVIKTTDNNMRAVVVEVRFNEDDELALTSLMTYLSNNESR</sequence>
<keyword evidence="5 9" id="KW-0997">Cell inner membrane</keyword>
<keyword evidence="12" id="KW-1185">Reference proteome</keyword>
<evidence type="ECO:0000256" key="6">
    <source>
        <dbReference type="ARBA" id="ARBA00022692"/>
    </source>
</evidence>
<evidence type="ECO:0000256" key="8">
    <source>
        <dbReference type="ARBA" id="ARBA00023136"/>
    </source>
</evidence>
<evidence type="ECO:0000313" key="11">
    <source>
        <dbReference type="EMBL" id="GHE99845.1"/>
    </source>
</evidence>
<comment type="subcellular location">
    <subcellularLocation>
        <location evidence="1 9">Cell inner membrane</location>
        <topology evidence="1 9">Single-pass membrane protein</topology>
    </subcellularLocation>
</comment>
<keyword evidence="6 9" id="KW-0812">Transmembrane</keyword>
<proteinExistence type="inferred from homology"/>
<reference evidence="12" key="1">
    <citation type="journal article" date="2019" name="Int. J. Syst. Evol. Microbiol.">
        <title>The Global Catalogue of Microorganisms (GCM) 10K type strain sequencing project: providing services to taxonomists for standard genome sequencing and annotation.</title>
        <authorList>
            <consortium name="The Broad Institute Genomics Platform"/>
            <consortium name="The Broad Institute Genome Sequencing Center for Infectious Disease"/>
            <person name="Wu L."/>
            <person name="Ma J."/>
        </authorList>
    </citation>
    <scope>NUCLEOTIDE SEQUENCE [LARGE SCALE GENOMIC DNA]</scope>
    <source>
        <strain evidence="12">CGMCC 1.15922</strain>
    </source>
</reference>
<protein>
    <recommendedName>
        <fullName evidence="9">Type II secretion system protein I</fullName>
        <shortName evidence="9">T2SS minor pseudopilin I</shortName>
    </recommendedName>
</protein>
<dbReference type="InterPro" id="IPR010052">
    <property type="entry name" value="T2SS_protein-GspI"/>
</dbReference>
<feature type="transmembrane region" description="Helical" evidence="9">
    <location>
        <begin position="21"/>
        <end position="45"/>
    </location>
</feature>
<dbReference type="PANTHER" id="PTHR38779:SF2">
    <property type="entry name" value="TYPE II SECRETION SYSTEM PROTEIN I-RELATED"/>
    <property type="match status" value="1"/>
</dbReference>
<evidence type="ECO:0000256" key="2">
    <source>
        <dbReference type="ARBA" id="ARBA00008358"/>
    </source>
</evidence>
<evidence type="ECO:0000256" key="1">
    <source>
        <dbReference type="ARBA" id="ARBA00004377"/>
    </source>
</evidence>
<evidence type="ECO:0000259" key="10">
    <source>
        <dbReference type="Pfam" id="PF02501"/>
    </source>
</evidence>
<dbReference type="InterPro" id="IPR003413">
    <property type="entry name" value="T2SS_GspI_C"/>
</dbReference>
<dbReference type="SUPFAM" id="SSF54523">
    <property type="entry name" value="Pili subunits"/>
    <property type="match status" value="1"/>
</dbReference>
<evidence type="ECO:0000256" key="3">
    <source>
        <dbReference type="ARBA" id="ARBA00022475"/>
    </source>
</evidence>
<evidence type="ECO:0000256" key="7">
    <source>
        <dbReference type="ARBA" id="ARBA00022989"/>
    </source>
</evidence>
<feature type="domain" description="Type II secretion system protein GspI C-terminal" evidence="10">
    <location>
        <begin position="58"/>
        <end position="136"/>
    </location>
</feature>
<organism evidence="11 12">
    <name type="scientific">Thalassotalea profundi</name>
    <dbReference type="NCBI Taxonomy" id="2036687"/>
    <lineage>
        <taxon>Bacteria</taxon>
        <taxon>Pseudomonadati</taxon>
        <taxon>Pseudomonadota</taxon>
        <taxon>Gammaproteobacteria</taxon>
        <taxon>Alteromonadales</taxon>
        <taxon>Colwelliaceae</taxon>
        <taxon>Thalassotalea</taxon>
    </lineage>
</organism>
<dbReference type="InterPro" id="IPR012902">
    <property type="entry name" value="N_methyl_site"/>
</dbReference>
<dbReference type="Proteomes" id="UP000626370">
    <property type="component" value="Unassembled WGS sequence"/>
</dbReference>
<evidence type="ECO:0000256" key="5">
    <source>
        <dbReference type="ARBA" id="ARBA00022519"/>
    </source>
</evidence>
<dbReference type="PANTHER" id="PTHR38779">
    <property type="entry name" value="TYPE II SECRETION SYSTEM PROTEIN I-RELATED"/>
    <property type="match status" value="1"/>
</dbReference>
<keyword evidence="4 9" id="KW-0488">Methylation</keyword>
<evidence type="ECO:0000256" key="9">
    <source>
        <dbReference type="RuleBase" id="RU368030"/>
    </source>
</evidence>
<dbReference type="InterPro" id="IPR045584">
    <property type="entry name" value="Pilin-like"/>
</dbReference>
<dbReference type="EMBL" id="BNAH01000015">
    <property type="protein sequence ID" value="GHE99845.1"/>
    <property type="molecule type" value="Genomic_DNA"/>
</dbReference>
<comment type="PTM">
    <text evidence="9">Cleaved by prepilin peptidase.</text>
</comment>
<name>A0ABQ3J607_9GAMM</name>
<comment type="function">
    <text evidence="9">Component of the type II secretion system required for the energy-dependent secretion of extracellular factors such as proteases and toxins from the periplasm.</text>
</comment>
<keyword evidence="8 9" id="KW-0472">Membrane</keyword>
<comment type="caution">
    <text evidence="11">The sequence shown here is derived from an EMBL/GenBank/DDBJ whole genome shotgun (WGS) entry which is preliminary data.</text>
</comment>
<evidence type="ECO:0000313" key="12">
    <source>
        <dbReference type="Proteomes" id="UP000626370"/>
    </source>
</evidence>
<gene>
    <name evidence="11" type="primary">gspI</name>
    <name evidence="11" type="ORF">GCM10011501_31550</name>
</gene>
<dbReference type="Pfam" id="PF02501">
    <property type="entry name" value="T2SSI"/>
    <property type="match status" value="1"/>
</dbReference>
<comment type="subunit">
    <text evidence="9">Type II secretion is composed of four main components: the outer membrane complex, the inner membrane complex, the cytoplasmic secretion ATPase and the periplasm-spanning pseudopilus.</text>
</comment>
<accession>A0ABQ3J607</accession>
<comment type="similarity">
    <text evidence="2 9">Belongs to the GSP I family.</text>
</comment>
<evidence type="ECO:0000256" key="4">
    <source>
        <dbReference type="ARBA" id="ARBA00022481"/>
    </source>
</evidence>
<dbReference type="NCBIfam" id="TIGR01707">
    <property type="entry name" value="gspI"/>
    <property type="match status" value="1"/>
</dbReference>
<dbReference type="Pfam" id="PF07963">
    <property type="entry name" value="N_methyl"/>
    <property type="match status" value="1"/>
</dbReference>